<keyword evidence="2" id="KW-1185">Reference proteome</keyword>
<dbReference type="STRING" id="1307763.L21SP4_00275"/>
<protein>
    <recommendedName>
        <fullName evidence="3">Type 4 fimbrial biogenesis protein PilX N-terminal domain-containing protein</fullName>
    </recommendedName>
</protein>
<evidence type="ECO:0008006" key="3">
    <source>
        <dbReference type="Google" id="ProtNLM"/>
    </source>
</evidence>
<dbReference type="AlphaFoldDB" id="A0A0G3EAP8"/>
<evidence type="ECO:0000313" key="1">
    <source>
        <dbReference type="EMBL" id="AKJ63556.1"/>
    </source>
</evidence>
<reference evidence="2" key="1">
    <citation type="submission" date="2015-02" db="EMBL/GenBank/DDBJ databases">
        <title>Description and complete genome sequence of the first cultured representative of the subdivision 5 of the Verrucomicrobia phylum.</title>
        <authorList>
            <person name="Spring S."/>
            <person name="Bunk B."/>
            <person name="Sproer C."/>
            <person name="Klenk H.-P."/>
        </authorList>
    </citation>
    <scope>NUCLEOTIDE SEQUENCE [LARGE SCALE GENOMIC DNA]</scope>
    <source>
        <strain evidence="2">L21-Fru-AB</strain>
    </source>
</reference>
<proteinExistence type="predicted"/>
<dbReference type="OrthoDB" id="241755at2"/>
<accession>A0A0G3EAP8</accession>
<dbReference type="PATRIC" id="fig|1609981.3.peg.289"/>
<dbReference type="Proteomes" id="UP000035268">
    <property type="component" value="Chromosome"/>
</dbReference>
<gene>
    <name evidence="1" type="ORF">L21SP4_00275</name>
</gene>
<reference evidence="1 2" key="2">
    <citation type="journal article" date="2016" name="ISME J.">
        <title>Characterization of the first cultured representative of Verrucomicrobia subdivision 5 indicates the proposal of a novel phylum.</title>
        <authorList>
            <person name="Spring S."/>
            <person name="Bunk B."/>
            <person name="Sproer C."/>
            <person name="Schumann P."/>
            <person name="Rohde M."/>
            <person name="Tindall B.J."/>
            <person name="Klenk H.P."/>
        </authorList>
    </citation>
    <scope>NUCLEOTIDE SEQUENCE [LARGE SCALE GENOMIC DNA]</scope>
    <source>
        <strain evidence="1 2">L21-Fru-AB</strain>
    </source>
</reference>
<dbReference type="EMBL" id="CP010904">
    <property type="protein sequence ID" value="AKJ63556.1"/>
    <property type="molecule type" value="Genomic_DNA"/>
</dbReference>
<dbReference type="RefSeq" id="WP_052880977.1">
    <property type="nucleotide sequence ID" value="NZ_CP010904.1"/>
</dbReference>
<name>A0A0G3EAP8_9BACT</name>
<organism evidence="1 2">
    <name type="scientific">Kiritimatiella glycovorans</name>
    <dbReference type="NCBI Taxonomy" id="1307763"/>
    <lineage>
        <taxon>Bacteria</taxon>
        <taxon>Pseudomonadati</taxon>
        <taxon>Kiritimatiellota</taxon>
        <taxon>Kiritimatiellia</taxon>
        <taxon>Kiritimatiellales</taxon>
        <taxon>Kiritimatiellaceae</taxon>
        <taxon>Kiritimatiella</taxon>
    </lineage>
</organism>
<sequence length="578" mass="64233">MKTERSSEQGGFVLAAVLLLLFVISIAAAAIAVSGINSVQVARRFQESDQCLLAAQSMLEEVKEGVYENFRDYYINQNHVLISFNWFTSGSDEWIGSPSAFKYDIPNPMGYGVYTGSVEFLNEPYSVVTPTPDDGTRYVEITLRAEASNGRVTRAVQETLRYGMTKSRIFDFAYFLNNHGWFYGVNCVVNGGLRSNRDMELRSTGLVLNGDCYAVGQTYVQQNYQIWDQAYYWNHAPDQARPTRYPSSSATDAWPMGYDSQDQSIYSGAEEIPMPYLGDLSLYTNYAQLSGGTIEQGTNVLVDAVYDGPGFNTNDYATADDGCLVLQGTPSNPIEINGAVVVEGDLIIGGTVTGQGTIYAGRNIHVINEVEYADPPEWVKPDSDPETTAVLNRGKDFLGLAAKGCVIYGDYTRSDFSAGWIQQYMRPPFTQPYITDATDADIGFCTSYDGTNYWFDGDYTEDFGEKLDSDNPSNGVPRAYFESSLSDDDFKSLNPDRYIGRLDAAIFNNHLTAGRFSSNCELNGSMTCRDECLIPNGRIYINWDIRLGHASRDGTDFNSYLPRGLNYPELVSWREVAP</sequence>
<dbReference type="KEGG" id="vbl:L21SP4_00275"/>
<evidence type="ECO:0000313" key="2">
    <source>
        <dbReference type="Proteomes" id="UP000035268"/>
    </source>
</evidence>